<reference evidence="2 3" key="1">
    <citation type="submission" date="2016-10" db="EMBL/GenBank/DDBJ databases">
        <title>The genome sequence of Colletotrichum fioriniae PJ7.</title>
        <authorList>
            <person name="Baroncelli R."/>
        </authorList>
    </citation>
    <scope>NUCLEOTIDE SEQUENCE [LARGE SCALE GENOMIC DNA]</scope>
    <source>
        <strain evidence="2 3">Tom-12</strain>
    </source>
</reference>
<accession>A0ABQ9RI00</accession>
<organism evidence="2 3">
    <name type="scientific">Colletotrichum tamarilloi</name>
    <dbReference type="NCBI Taxonomy" id="1209934"/>
    <lineage>
        <taxon>Eukaryota</taxon>
        <taxon>Fungi</taxon>
        <taxon>Dikarya</taxon>
        <taxon>Ascomycota</taxon>
        <taxon>Pezizomycotina</taxon>
        <taxon>Sordariomycetes</taxon>
        <taxon>Hypocreomycetidae</taxon>
        <taxon>Glomerellales</taxon>
        <taxon>Glomerellaceae</taxon>
        <taxon>Colletotrichum</taxon>
        <taxon>Colletotrichum acutatum species complex</taxon>
    </lineage>
</organism>
<evidence type="ECO:0000256" key="1">
    <source>
        <dbReference type="SAM" id="MobiDB-lite"/>
    </source>
</evidence>
<dbReference type="RefSeq" id="XP_060384869.1">
    <property type="nucleotide sequence ID" value="XM_060520224.1"/>
</dbReference>
<comment type="caution">
    <text evidence="2">The sequence shown here is derived from an EMBL/GenBank/DDBJ whole genome shotgun (WGS) entry which is preliminary data.</text>
</comment>
<feature type="compositionally biased region" description="Basic and acidic residues" evidence="1">
    <location>
        <begin position="136"/>
        <end position="148"/>
    </location>
</feature>
<proteinExistence type="predicted"/>
<feature type="region of interest" description="Disordered" evidence="1">
    <location>
        <begin position="116"/>
        <end position="168"/>
    </location>
</feature>
<evidence type="ECO:0000313" key="3">
    <source>
        <dbReference type="Proteomes" id="UP001227543"/>
    </source>
</evidence>
<protein>
    <submittedName>
        <fullName evidence="2">Uncharacterized protein</fullName>
    </submittedName>
</protein>
<keyword evidence="3" id="KW-1185">Reference proteome</keyword>
<gene>
    <name evidence="2" type="ORF">CTAM01_04194</name>
</gene>
<evidence type="ECO:0000313" key="2">
    <source>
        <dbReference type="EMBL" id="KAK1503964.1"/>
    </source>
</evidence>
<dbReference type="GeneID" id="85404462"/>
<name>A0ABQ9RI00_9PEZI</name>
<dbReference type="EMBL" id="MLFU01000010">
    <property type="protein sequence ID" value="KAK1503964.1"/>
    <property type="molecule type" value="Genomic_DNA"/>
</dbReference>
<dbReference type="Proteomes" id="UP001227543">
    <property type="component" value="Unassembled WGS sequence"/>
</dbReference>
<sequence length="223" mass="24555">MGNCHGGRLMTKNGLVRLERPECAVDFFGLFTSVFVNTAEKSETTIVVVFQLLYCLRQILPDYLPRPIFYSETPFVTRFDNLSPFPSSTLPLPTASYENPLSIALLKPATSTISLAPAREHKGSRPTLASRTLGDSWKERHSGPEQKGIRNASLRGSKSLNGSWPAKPRLPLSSPPVFQLCNPAYPEEATPETETHRTPSCDISTCHGTCCGERGPWSLSALY</sequence>